<dbReference type="EMBL" id="BARS01055148">
    <property type="protein sequence ID" value="GAG43150.1"/>
    <property type="molecule type" value="Genomic_DNA"/>
</dbReference>
<comment type="caution">
    <text evidence="3">The sequence shown here is derived from an EMBL/GenBank/DDBJ whole genome shotgun (WGS) entry which is preliminary data.</text>
</comment>
<feature type="non-terminal residue" evidence="3">
    <location>
        <position position="209"/>
    </location>
</feature>
<organism evidence="3">
    <name type="scientific">marine sediment metagenome</name>
    <dbReference type="NCBI Taxonomy" id="412755"/>
    <lineage>
        <taxon>unclassified sequences</taxon>
        <taxon>metagenomes</taxon>
        <taxon>ecological metagenomes</taxon>
    </lineage>
</organism>
<reference evidence="3" key="1">
    <citation type="journal article" date="2014" name="Front. Microbiol.">
        <title>High frequency of phylogenetically diverse reductive dehalogenase-homologous genes in deep subseafloor sedimentary metagenomes.</title>
        <authorList>
            <person name="Kawai M."/>
            <person name="Futagami T."/>
            <person name="Toyoda A."/>
            <person name="Takaki Y."/>
            <person name="Nishi S."/>
            <person name="Hori S."/>
            <person name="Arai W."/>
            <person name="Tsubouchi T."/>
            <person name="Morono Y."/>
            <person name="Uchiyama I."/>
            <person name="Ito T."/>
            <person name="Fujiyama A."/>
            <person name="Inagaki F."/>
            <person name="Takami H."/>
        </authorList>
    </citation>
    <scope>NUCLEOTIDE SEQUENCE</scope>
    <source>
        <strain evidence="3">Expedition CK06-06</strain>
    </source>
</reference>
<evidence type="ECO:0000259" key="1">
    <source>
        <dbReference type="Pfam" id="PF00534"/>
    </source>
</evidence>
<feature type="domain" description="Glycosyltransferase subfamily 4-like N-terminal" evidence="2">
    <location>
        <begin position="13"/>
        <end position="63"/>
    </location>
</feature>
<dbReference type="Gene3D" id="3.40.50.2000">
    <property type="entry name" value="Glycogen Phosphorylase B"/>
    <property type="match status" value="1"/>
</dbReference>
<dbReference type="AlphaFoldDB" id="X0XJ03"/>
<dbReference type="PANTHER" id="PTHR12526">
    <property type="entry name" value="GLYCOSYLTRANSFERASE"/>
    <property type="match status" value="1"/>
</dbReference>
<dbReference type="PANTHER" id="PTHR12526:SF637">
    <property type="entry name" value="GLYCOSYLTRANSFERASE EPSF-RELATED"/>
    <property type="match status" value="1"/>
</dbReference>
<accession>X0XJ03</accession>
<evidence type="ECO:0000259" key="2">
    <source>
        <dbReference type="Pfam" id="PF13579"/>
    </source>
</evidence>
<dbReference type="Pfam" id="PF00534">
    <property type="entry name" value="Glycos_transf_1"/>
    <property type="match status" value="1"/>
</dbReference>
<sequence length="209" mass="23239">MSTRGMLEPWAIRHKRWKKRLAWWLYQRRDLMRAACLHATAPSEAHNIRALGLGVPICMIPNGVDLPEIDPMAGGGRYEGPGHEGHKVALFLGRIHPKKGLPMLIEAWARIRPPNWVLWIAGPDESDHQTELAQRVVAASLSQVVLFLGPLDDPKKRSALLNANLLILPTHSENFGMVIAESLAHGLPVLTTTGAPWSMLPERGCGWWV</sequence>
<feature type="domain" description="Glycosyl transferase family 1" evidence="1">
    <location>
        <begin position="84"/>
        <end position="193"/>
    </location>
</feature>
<proteinExistence type="predicted"/>
<dbReference type="InterPro" id="IPR001296">
    <property type="entry name" value="Glyco_trans_1"/>
</dbReference>
<dbReference type="InterPro" id="IPR028098">
    <property type="entry name" value="Glyco_trans_4-like_N"/>
</dbReference>
<dbReference type="GO" id="GO:0016757">
    <property type="term" value="F:glycosyltransferase activity"/>
    <property type="evidence" value="ECO:0007669"/>
    <property type="project" value="InterPro"/>
</dbReference>
<name>X0XJ03_9ZZZZ</name>
<dbReference type="SUPFAM" id="SSF53756">
    <property type="entry name" value="UDP-Glycosyltransferase/glycogen phosphorylase"/>
    <property type="match status" value="1"/>
</dbReference>
<protein>
    <submittedName>
        <fullName evidence="3">Uncharacterized protein</fullName>
    </submittedName>
</protein>
<dbReference type="Pfam" id="PF13579">
    <property type="entry name" value="Glyco_trans_4_4"/>
    <property type="match status" value="1"/>
</dbReference>
<gene>
    <name evidence="3" type="ORF">S01H1_81486</name>
</gene>
<evidence type="ECO:0000313" key="3">
    <source>
        <dbReference type="EMBL" id="GAG43150.1"/>
    </source>
</evidence>